<gene>
    <name evidence="1" type="ORF">HPB49_024089</name>
</gene>
<evidence type="ECO:0000313" key="2">
    <source>
        <dbReference type="Proteomes" id="UP000821865"/>
    </source>
</evidence>
<dbReference type="EMBL" id="CM023476">
    <property type="protein sequence ID" value="KAH7942437.1"/>
    <property type="molecule type" value="Genomic_DNA"/>
</dbReference>
<organism evidence="1 2">
    <name type="scientific">Dermacentor silvarum</name>
    <name type="common">Tick</name>
    <dbReference type="NCBI Taxonomy" id="543639"/>
    <lineage>
        <taxon>Eukaryota</taxon>
        <taxon>Metazoa</taxon>
        <taxon>Ecdysozoa</taxon>
        <taxon>Arthropoda</taxon>
        <taxon>Chelicerata</taxon>
        <taxon>Arachnida</taxon>
        <taxon>Acari</taxon>
        <taxon>Parasitiformes</taxon>
        <taxon>Ixodida</taxon>
        <taxon>Ixodoidea</taxon>
        <taxon>Ixodidae</taxon>
        <taxon>Rhipicephalinae</taxon>
        <taxon>Dermacentor</taxon>
    </lineage>
</organism>
<evidence type="ECO:0000313" key="1">
    <source>
        <dbReference type="EMBL" id="KAH7942437.1"/>
    </source>
</evidence>
<name>A0ACB8CI87_DERSI</name>
<dbReference type="Proteomes" id="UP000821865">
    <property type="component" value="Chromosome 7"/>
</dbReference>
<keyword evidence="2" id="KW-1185">Reference proteome</keyword>
<comment type="caution">
    <text evidence="1">The sequence shown here is derived from an EMBL/GenBank/DDBJ whole genome shotgun (WGS) entry which is preliminary data.</text>
</comment>
<accession>A0ACB8CI87</accession>
<reference evidence="1" key="1">
    <citation type="submission" date="2020-05" db="EMBL/GenBank/DDBJ databases">
        <title>Large-scale comparative analyses of tick genomes elucidate their genetic diversity and vector capacities.</title>
        <authorList>
            <person name="Jia N."/>
            <person name="Wang J."/>
            <person name="Shi W."/>
            <person name="Du L."/>
            <person name="Sun Y."/>
            <person name="Zhan W."/>
            <person name="Jiang J."/>
            <person name="Wang Q."/>
            <person name="Zhang B."/>
            <person name="Ji P."/>
            <person name="Sakyi L.B."/>
            <person name="Cui X."/>
            <person name="Yuan T."/>
            <person name="Jiang B."/>
            <person name="Yang W."/>
            <person name="Lam T.T.-Y."/>
            <person name="Chang Q."/>
            <person name="Ding S."/>
            <person name="Wang X."/>
            <person name="Zhu J."/>
            <person name="Ruan X."/>
            <person name="Zhao L."/>
            <person name="Wei J."/>
            <person name="Que T."/>
            <person name="Du C."/>
            <person name="Cheng J."/>
            <person name="Dai P."/>
            <person name="Han X."/>
            <person name="Huang E."/>
            <person name="Gao Y."/>
            <person name="Liu J."/>
            <person name="Shao H."/>
            <person name="Ye R."/>
            <person name="Li L."/>
            <person name="Wei W."/>
            <person name="Wang X."/>
            <person name="Wang C."/>
            <person name="Yang T."/>
            <person name="Huo Q."/>
            <person name="Li W."/>
            <person name="Guo W."/>
            <person name="Chen H."/>
            <person name="Zhou L."/>
            <person name="Ni X."/>
            <person name="Tian J."/>
            <person name="Zhou Y."/>
            <person name="Sheng Y."/>
            <person name="Liu T."/>
            <person name="Pan Y."/>
            <person name="Xia L."/>
            <person name="Li J."/>
            <person name="Zhao F."/>
            <person name="Cao W."/>
        </authorList>
    </citation>
    <scope>NUCLEOTIDE SEQUENCE</scope>
    <source>
        <strain evidence="1">Dsil-2018</strain>
    </source>
</reference>
<proteinExistence type="predicted"/>
<protein>
    <submittedName>
        <fullName evidence="1">Uncharacterized protein</fullName>
    </submittedName>
</protein>
<sequence>MLRRLPSVLATSAVEANRGIMSLRSNRCLSSRGGDVEWERKKKPTLGNPSDDYVAIDSAPNVLEKAGSLFKGLSIDFAASLQKMPAYFTRESAFERKLYREKMRRLSGQKFFAERHGILGADLAAASFLIFRGALVKFHGNDEWFKKQKDDETGLPVKYEPGWVVEAIDAANAELYYEGLDNLMCLEGLKALRLAGNPNVDDWFLDRLSQFKETLEHLDISGCPQITEHGLAVLYRLRKLKTITLGHLSHIKNLKLVGLMLEDAIPGCKVLGINYFESDTSSEQAKEPSSREAHLKPQVQPFPSAEKTENNFKGSETRAVKQST</sequence>